<evidence type="ECO:0000313" key="2">
    <source>
        <dbReference type="Proteomes" id="UP000274504"/>
    </source>
</evidence>
<dbReference type="AlphaFoldDB" id="A0A0R3SYU8"/>
<name>A0A0R3SYU8_HYMDI</name>
<dbReference type="Proteomes" id="UP000274504">
    <property type="component" value="Unassembled WGS sequence"/>
</dbReference>
<sequence length="111" mass="11989">MTVSFSSSNCAAPPFCFLMPCLSSSSVKNKNIAAVDDASQGICGGAGLEGATAHQVLFANQPKVLSRDIHIRQPEHTLTRVIFYFTKQGSIIDCYSRFSSVLIGPIASIWY</sequence>
<reference evidence="3" key="1">
    <citation type="submission" date="2017-02" db="UniProtKB">
        <authorList>
            <consortium name="WormBaseParasite"/>
        </authorList>
    </citation>
    <scope>IDENTIFICATION</scope>
</reference>
<dbReference type="WBParaSite" id="HDID_0001094301-mRNA-1">
    <property type="protein sequence ID" value="HDID_0001094301-mRNA-1"/>
    <property type="gene ID" value="HDID_0001094301"/>
</dbReference>
<dbReference type="EMBL" id="UYSG01012156">
    <property type="protein sequence ID" value="VDL64382.1"/>
    <property type="molecule type" value="Genomic_DNA"/>
</dbReference>
<accession>A0A0R3SYU8</accession>
<organism evidence="3">
    <name type="scientific">Hymenolepis diminuta</name>
    <name type="common">Rat tapeworm</name>
    <dbReference type="NCBI Taxonomy" id="6216"/>
    <lineage>
        <taxon>Eukaryota</taxon>
        <taxon>Metazoa</taxon>
        <taxon>Spiralia</taxon>
        <taxon>Lophotrochozoa</taxon>
        <taxon>Platyhelminthes</taxon>
        <taxon>Cestoda</taxon>
        <taxon>Eucestoda</taxon>
        <taxon>Cyclophyllidea</taxon>
        <taxon>Hymenolepididae</taxon>
        <taxon>Hymenolepis</taxon>
    </lineage>
</organism>
<gene>
    <name evidence="1" type="ORF">HDID_LOCUS10941</name>
</gene>
<evidence type="ECO:0000313" key="1">
    <source>
        <dbReference type="EMBL" id="VDL64382.1"/>
    </source>
</evidence>
<protein>
    <submittedName>
        <fullName evidence="3">Secreted protein</fullName>
    </submittedName>
</protein>
<proteinExistence type="predicted"/>
<evidence type="ECO:0000313" key="3">
    <source>
        <dbReference type="WBParaSite" id="HDID_0001094301-mRNA-1"/>
    </source>
</evidence>
<reference evidence="1 2" key="2">
    <citation type="submission" date="2018-11" db="EMBL/GenBank/DDBJ databases">
        <authorList>
            <consortium name="Pathogen Informatics"/>
        </authorList>
    </citation>
    <scope>NUCLEOTIDE SEQUENCE [LARGE SCALE GENOMIC DNA]</scope>
</reference>